<keyword evidence="1" id="KW-1133">Transmembrane helix</keyword>
<dbReference type="EMBL" id="CP030840">
    <property type="protein sequence ID" value="AXC15183.1"/>
    <property type="molecule type" value="Genomic_DNA"/>
</dbReference>
<sequence>MLWTIFVVLLVLWLVGFIGFHVVAWYIHVLLVIALVVLLIQLIGGRRSVV</sequence>
<dbReference type="Pfam" id="PF18919">
    <property type="entry name" value="DUF5670"/>
    <property type="match status" value="1"/>
</dbReference>
<dbReference type="AlphaFoldDB" id="A0A2Z5G7E7"/>
<dbReference type="Proteomes" id="UP000253606">
    <property type="component" value="Chromosome"/>
</dbReference>
<name>A0A2Z5G7E7_9BACT</name>
<organism evidence="2 3">
    <name type="scientific">Acidisarcina polymorpha</name>
    <dbReference type="NCBI Taxonomy" id="2211140"/>
    <lineage>
        <taxon>Bacteria</taxon>
        <taxon>Pseudomonadati</taxon>
        <taxon>Acidobacteriota</taxon>
        <taxon>Terriglobia</taxon>
        <taxon>Terriglobales</taxon>
        <taxon>Acidobacteriaceae</taxon>
        <taxon>Acidisarcina</taxon>
    </lineage>
</organism>
<evidence type="ECO:0000313" key="3">
    <source>
        <dbReference type="Proteomes" id="UP000253606"/>
    </source>
</evidence>
<evidence type="ECO:0000256" key="1">
    <source>
        <dbReference type="SAM" id="Phobius"/>
    </source>
</evidence>
<accession>A0A2Z5G7E7</accession>
<proteinExistence type="predicted"/>
<dbReference type="KEGG" id="abas:ACPOL_5939"/>
<dbReference type="RefSeq" id="WP_114209802.1">
    <property type="nucleotide sequence ID" value="NZ_CP030840.1"/>
</dbReference>
<reference evidence="2 3" key="1">
    <citation type="journal article" date="2018" name="Front. Microbiol.">
        <title>Hydrolytic Capabilities as a Key to Environmental Success: Chitinolytic and Cellulolytic Acidobacteria From Acidic Sub-arctic Soils and Boreal Peatlands.</title>
        <authorList>
            <person name="Belova S.E."/>
            <person name="Ravin N.V."/>
            <person name="Pankratov T.A."/>
            <person name="Rakitin A.L."/>
            <person name="Ivanova A.A."/>
            <person name="Beletsky A.V."/>
            <person name="Mardanov A.V."/>
            <person name="Sinninghe Damste J.S."/>
            <person name="Dedysh S.N."/>
        </authorList>
    </citation>
    <scope>NUCLEOTIDE SEQUENCE [LARGE SCALE GENOMIC DNA]</scope>
    <source>
        <strain evidence="2 3">SBC82</strain>
    </source>
</reference>
<feature type="transmembrane region" description="Helical" evidence="1">
    <location>
        <begin position="26"/>
        <end position="44"/>
    </location>
</feature>
<dbReference type="NCBIfam" id="NF033488">
    <property type="entry name" value="lmo0937_fam_TM"/>
    <property type="match status" value="1"/>
</dbReference>
<keyword evidence="1" id="KW-0472">Membrane</keyword>
<protein>
    <recommendedName>
        <fullName evidence="4">Lmo0937 family membrane protein</fullName>
    </recommendedName>
</protein>
<keyword evidence="1" id="KW-0812">Transmembrane</keyword>
<evidence type="ECO:0008006" key="4">
    <source>
        <dbReference type="Google" id="ProtNLM"/>
    </source>
</evidence>
<evidence type="ECO:0000313" key="2">
    <source>
        <dbReference type="EMBL" id="AXC15183.1"/>
    </source>
</evidence>
<keyword evidence="3" id="KW-1185">Reference proteome</keyword>
<dbReference type="InterPro" id="IPR043727">
    <property type="entry name" value="Lmo0937-like"/>
</dbReference>
<gene>
    <name evidence="2" type="ORF">ACPOL_5939</name>
</gene>